<keyword evidence="4" id="KW-1185">Reference proteome</keyword>
<dbReference type="InterPro" id="IPR044911">
    <property type="entry name" value="V-type_ATPase_csu/dsu_dom_3"/>
</dbReference>
<gene>
    <name evidence="3" type="ORF">ILEXP_LOCUS56607</name>
</gene>
<dbReference type="AlphaFoldDB" id="A0ABC8UYW4"/>
<dbReference type="Proteomes" id="UP001642360">
    <property type="component" value="Unassembled WGS sequence"/>
</dbReference>
<keyword evidence="1" id="KW-0813">Transport</keyword>
<evidence type="ECO:0000256" key="1">
    <source>
        <dbReference type="ARBA" id="ARBA00022448"/>
    </source>
</evidence>
<dbReference type="SUPFAM" id="SSF103486">
    <property type="entry name" value="V-type ATP synthase subunit C"/>
    <property type="match status" value="1"/>
</dbReference>
<evidence type="ECO:0000256" key="2">
    <source>
        <dbReference type="ARBA" id="ARBA00023065"/>
    </source>
</evidence>
<evidence type="ECO:0000313" key="4">
    <source>
        <dbReference type="Proteomes" id="UP001642360"/>
    </source>
</evidence>
<organism evidence="3 4">
    <name type="scientific">Ilex paraguariensis</name>
    <name type="common">yerba mate</name>
    <dbReference type="NCBI Taxonomy" id="185542"/>
    <lineage>
        <taxon>Eukaryota</taxon>
        <taxon>Viridiplantae</taxon>
        <taxon>Streptophyta</taxon>
        <taxon>Embryophyta</taxon>
        <taxon>Tracheophyta</taxon>
        <taxon>Spermatophyta</taxon>
        <taxon>Magnoliopsida</taxon>
        <taxon>eudicotyledons</taxon>
        <taxon>Gunneridae</taxon>
        <taxon>Pentapetalae</taxon>
        <taxon>asterids</taxon>
        <taxon>campanulids</taxon>
        <taxon>Aquifoliales</taxon>
        <taxon>Aquifoliaceae</taxon>
        <taxon>Ilex</taxon>
    </lineage>
</organism>
<dbReference type="Pfam" id="PF01992">
    <property type="entry name" value="vATP-synt_AC39"/>
    <property type="match status" value="1"/>
</dbReference>
<dbReference type="EMBL" id="CAUOFW020009501">
    <property type="protein sequence ID" value="CAK9186132.1"/>
    <property type="molecule type" value="Genomic_DNA"/>
</dbReference>
<name>A0ABC8UYW4_9AQUA</name>
<dbReference type="InterPro" id="IPR016727">
    <property type="entry name" value="ATPase_V0-cplx_dsu"/>
</dbReference>
<dbReference type="FunFam" id="1.10.132.50:FF:000002">
    <property type="entry name" value="V-type proton ATPase subunit"/>
    <property type="match status" value="1"/>
</dbReference>
<comment type="caution">
    <text evidence="3">The sequence shown here is derived from an EMBL/GenBank/DDBJ whole genome shotgun (WGS) entry which is preliminary data.</text>
</comment>
<reference evidence="3 4" key="1">
    <citation type="submission" date="2024-02" db="EMBL/GenBank/DDBJ databases">
        <authorList>
            <person name="Vignale AGUSTIN F."/>
            <person name="Sosa J E."/>
            <person name="Modenutti C."/>
        </authorList>
    </citation>
    <scope>NUCLEOTIDE SEQUENCE [LARGE SCALE GENOMIC DNA]</scope>
</reference>
<dbReference type="Gene3D" id="1.10.132.50">
    <property type="entry name" value="ATP synthase (C/AC39) subunit, domain 3"/>
    <property type="match status" value="1"/>
</dbReference>
<sequence length="180" mass="20332">MFGFEALTFNIHGGYLEAIVRGYRSGMLTAADYNNLCQCETLEDIKLHLSATDYGPYLQNEPSPVHTTMIVEKCTLKLVNDYKHLLCQATKPLSTFLEYITYGYMIDNVVLNSLLLLAPCMGEMFGNCWTNATLWACLKVAHNMQELYRLVLVDTPLAPYFSQCITSEVSPGTLLYLLFD</sequence>
<evidence type="ECO:0000313" key="3">
    <source>
        <dbReference type="EMBL" id="CAK9186132.1"/>
    </source>
</evidence>
<keyword evidence="2" id="KW-0406">Ion transport</keyword>
<accession>A0ABC8UYW4</accession>
<dbReference type="GO" id="GO:0006811">
    <property type="term" value="P:monoatomic ion transport"/>
    <property type="evidence" value="ECO:0007669"/>
    <property type="project" value="UniProtKB-KW"/>
</dbReference>
<dbReference type="PANTHER" id="PTHR11028">
    <property type="entry name" value="VACUOLAR ATP SYNTHASE SUBUNIT AC39"/>
    <property type="match status" value="1"/>
</dbReference>
<dbReference type="InterPro" id="IPR036079">
    <property type="entry name" value="ATPase_csu/dsu_sf"/>
</dbReference>
<dbReference type="InterPro" id="IPR002843">
    <property type="entry name" value="ATPase_V0-cplx_csu/dsu"/>
</dbReference>
<proteinExistence type="predicted"/>
<protein>
    <submittedName>
        <fullName evidence="3">Uncharacterized protein</fullName>
    </submittedName>
</protein>